<name>A0ABN4YR11_SPOUR</name>
<feature type="domain" description="SLH" evidence="2">
    <location>
        <begin position="146"/>
        <end position="204"/>
    </location>
</feature>
<evidence type="ECO:0000259" key="2">
    <source>
        <dbReference type="PROSITE" id="PS51272"/>
    </source>
</evidence>
<dbReference type="EMBL" id="CP015108">
    <property type="protein sequence ID" value="ARF14241.1"/>
    <property type="molecule type" value="Genomic_DNA"/>
</dbReference>
<feature type="domain" description="SLH" evidence="2">
    <location>
        <begin position="82"/>
        <end position="145"/>
    </location>
</feature>
<evidence type="ECO:0000313" key="3">
    <source>
        <dbReference type="EMBL" id="ARF14241.1"/>
    </source>
</evidence>
<feature type="domain" description="SLH" evidence="2">
    <location>
        <begin position="24"/>
        <end position="81"/>
    </location>
</feature>
<reference evidence="3 4" key="1">
    <citation type="submission" date="2016-04" db="EMBL/GenBank/DDBJ databases">
        <title>Comparative Genomics and Epigenetics of Sporosarcina ureae.</title>
        <authorList>
            <person name="Oliver A.S."/>
            <person name="Cooper K.K."/>
        </authorList>
    </citation>
    <scope>NUCLEOTIDE SEQUENCE [LARGE SCALE GENOMIC DNA]</scope>
    <source>
        <strain evidence="3 4">S204</strain>
    </source>
</reference>
<accession>A0ABN4YR11</accession>
<gene>
    <name evidence="3" type="ORF">SporoS204_08835</name>
</gene>
<dbReference type="InterPro" id="IPR001119">
    <property type="entry name" value="SLH_dom"/>
</dbReference>
<dbReference type="PROSITE" id="PS51272">
    <property type="entry name" value="SLH"/>
    <property type="match status" value="3"/>
</dbReference>
<dbReference type="Proteomes" id="UP000192486">
    <property type="component" value="Chromosome"/>
</dbReference>
<proteinExistence type="predicted"/>
<feature type="chain" id="PRO_5047121631" description="SLH domain-containing protein" evidence="1">
    <location>
        <begin position="24"/>
        <end position="348"/>
    </location>
</feature>
<keyword evidence="1" id="KW-0732">Signal</keyword>
<dbReference type="Pfam" id="PF00395">
    <property type="entry name" value="SLH"/>
    <property type="match status" value="3"/>
</dbReference>
<dbReference type="PANTHER" id="PTHR43308">
    <property type="entry name" value="OUTER MEMBRANE PROTEIN ALPHA-RELATED"/>
    <property type="match status" value="1"/>
</dbReference>
<protein>
    <recommendedName>
        <fullName evidence="2">SLH domain-containing protein</fullName>
    </recommendedName>
</protein>
<feature type="signal peptide" evidence="1">
    <location>
        <begin position="1"/>
        <end position="23"/>
    </location>
</feature>
<evidence type="ECO:0000313" key="4">
    <source>
        <dbReference type="Proteomes" id="UP000192486"/>
    </source>
</evidence>
<keyword evidence="4" id="KW-1185">Reference proteome</keyword>
<sequence length="348" mass="39223">MKKVFAIILILVLTFSVAPKTQASSKIFTDVPKNHPNYTAIMYLLENRVIEPSARFGLNDKVTREEVAIMVAKATGLDGKKAKTKFKDVPASRYSSGYINSAVKAKIINGYPDGTFKPTQKVTRGHMAAFIANAFKLTKEKDIRFKDVSKGSTAYSAVRKLAFENITSGYPDGTFKPNETLTRSHIAAFVARAMDPAFRPAPPVMVTRGIHFGMDPAQVIRVESKSPAILLSNLREGNKRLLIYRTTKYNYYTDLIYYFENNKLQFITYDFMGGEDTYHTSDEMFAMYNELNEHAQREFGADYYSDTDYETTFNSGWEKTGYVVVLTVNDDNVSTAANLVYLPNSMIK</sequence>
<dbReference type="PANTHER" id="PTHR43308:SF5">
    <property type="entry name" value="S-LAYER PROTEIN _ PEPTIDOGLYCAN ENDO-BETA-N-ACETYLGLUCOSAMINIDASE"/>
    <property type="match status" value="1"/>
</dbReference>
<organism evidence="3 4">
    <name type="scientific">Sporosarcina ureae</name>
    <dbReference type="NCBI Taxonomy" id="1571"/>
    <lineage>
        <taxon>Bacteria</taxon>
        <taxon>Bacillati</taxon>
        <taxon>Bacillota</taxon>
        <taxon>Bacilli</taxon>
        <taxon>Bacillales</taxon>
        <taxon>Caryophanaceae</taxon>
        <taxon>Sporosarcina</taxon>
    </lineage>
</organism>
<evidence type="ECO:0000256" key="1">
    <source>
        <dbReference type="SAM" id="SignalP"/>
    </source>
</evidence>
<dbReference type="RefSeq" id="WP_029054865.1">
    <property type="nucleotide sequence ID" value="NZ_CP015108.1"/>
</dbReference>
<dbReference type="InterPro" id="IPR051465">
    <property type="entry name" value="Cell_Envelope_Struct_Comp"/>
</dbReference>